<gene>
    <name evidence="1" type="ORF">EI981_11145</name>
</gene>
<name>A0A3S9UX99_9BACL</name>
<dbReference type="KEGG" id="plut:EI981_11145"/>
<evidence type="ECO:0000313" key="2">
    <source>
        <dbReference type="Proteomes" id="UP000270678"/>
    </source>
</evidence>
<organism evidence="1 2">
    <name type="scientific">Paenibacillus lutimineralis</name>
    <dbReference type="NCBI Taxonomy" id="2707005"/>
    <lineage>
        <taxon>Bacteria</taxon>
        <taxon>Bacillati</taxon>
        <taxon>Bacillota</taxon>
        <taxon>Bacilli</taxon>
        <taxon>Bacillales</taxon>
        <taxon>Paenibacillaceae</taxon>
        <taxon>Paenibacillus</taxon>
    </lineage>
</organism>
<keyword evidence="2" id="KW-1185">Reference proteome</keyword>
<dbReference type="OrthoDB" id="2661274at2"/>
<sequence>MISKVKRWELDSLSLEEVCHVCFEPLIRAYKQRMADHTLENSSMIKEKFYSDLTDGQRALFSFHVFYDHAVESLEEFYWWSAYFFAQPRIWSAIKSGVNYYRDEHMLQILESVESVLKTYHHPRSLDEFNVTREDIVRNQELFELISPLSNKFNEASPLTIQKIGSYIRDNLKEFILIED</sequence>
<reference evidence="2" key="1">
    <citation type="submission" date="2018-12" db="EMBL/GenBank/DDBJ databases">
        <title>Complete genome sequence of Paenibacillus sp. MBLB1234.</title>
        <authorList>
            <person name="Nam Y.-D."/>
            <person name="Kang J."/>
            <person name="Chung W.-H."/>
            <person name="Park Y.S."/>
        </authorList>
    </citation>
    <scope>NUCLEOTIDE SEQUENCE [LARGE SCALE GENOMIC DNA]</scope>
    <source>
        <strain evidence="2">MBLB1234</strain>
    </source>
</reference>
<proteinExistence type="predicted"/>
<dbReference type="AlphaFoldDB" id="A0A3S9UX99"/>
<accession>A0A3S9UX99</accession>
<dbReference type="Proteomes" id="UP000270678">
    <property type="component" value="Chromosome"/>
</dbReference>
<dbReference type="EMBL" id="CP034346">
    <property type="protein sequence ID" value="AZS14959.1"/>
    <property type="molecule type" value="Genomic_DNA"/>
</dbReference>
<evidence type="ECO:0000313" key="1">
    <source>
        <dbReference type="EMBL" id="AZS14959.1"/>
    </source>
</evidence>
<protein>
    <submittedName>
        <fullName evidence="1">Uncharacterized protein</fullName>
    </submittedName>
</protein>